<comment type="caution">
    <text evidence="1">The sequence shown here is derived from an EMBL/GenBank/DDBJ whole genome shotgun (WGS) entry which is preliminary data.</text>
</comment>
<proteinExistence type="predicted"/>
<evidence type="ECO:0000313" key="1">
    <source>
        <dbReference type="EMBL" id="OOC03892.1"/>
    </source>
</evidence>
<organism evidence="1 2">
    <name type="scientific">Amycolatopsis azurea DSM 43854</name>
    <dbReference type="NCBI Taxonomy" id="1238180"/>
    <lineage>
        <taxon>Bacteria</taxon>
        <taxon>Bacillati</taxon>
        <taxon>Actinomycetota</taxon>
        <taxon>Actinomycetes</taxon>
        <taxon>Pseudonocardiales</taxon>
        <taxon>Pseudonocardiaceae</taxon>
        <taxon>Amycolatopsis</taxon>
    </lineage>
</organism>
<dbReference type="InterPro" id="IPR000760">
    <property type="entry name" value="Inositol_monophosphatase-like"/>
</dbReference>
<evidence type="ECO:0000313" key="2">
    <source>
        <dbReference type="Proteomes" id="UP000188551"/>
    </source>
</evidence>
<dbReference type="PANTHER" id="PTHR43028:SF5">
    <property type="entry name" value="3'(2'),5'-BISPHOSPHATE NUCLEOTIDASE 1"/>
    <property type="match status" value="1"/>
</dbReference>
<dbReference type="InterPro" id="IPR050725">
    <property type="entry name" value="CysQ/Inositol_MonoPase"/>
</dbReference>
<dbReference type="RefSeq" id="WP_039917283.1">
    <property type="nucleotide sequence ID" value="NZ_ANMG01000023.1"/>
</dbReference>
<name>A0ABX3JCB1_9PSEU</name>
<dbReference type="SUPFAM" id="SSF56655">
    <property type="entry name" value="Carbohydrate phosphatase"/>
    <property type="match status" value="1"/>
</dbReference>
<dbReference type="EMBL" id="MUXN01000020">
    <property type="protein sequence ID" value="OOC03892.1"/>
    <property type="molecule type" value="Genomic_DNA"/>
</dbReference>
<dbReference type="PANTHER" id="PTHR43028">
    <property type="entry name" value="3'(2'),5'-BISPHOSPHATE NUCLEOTIDASE 1"/>
    <property type="match status" value="1"/>
</dbReference>
<sequence length="309" mass="33704">MNHEPSIPDLAARIADLVKGMMLEIRPRLMKAAITGNRGEHENVRHSDNFLSDFDLWMHRRYKEAIAEHLTSFVYASEEADPEVIGPDSDPDLCVLVDPLDTSELAVRGLYGYTHIMVYSRALARPIVSVIGDIFHHIQLYIGARDDEGVDRAFMVTADSTRYALDQPSQASLPQALVTNYLMRPDARFAPLARQEGFLAALSAPSAGDKKKGRIGVDFGSVSLCHVAAGLTDATVEFAKGFAIWDLAPGHYVLHAAGGTVVDLQGRALPLDYSFDSLADITAAMNPRQKFVAAGNASLADEIVKTLRV</sequence>
<protein>
    <recommendedName>
        <fullName evidence="3">Myo-inositol-1(Or 4)-monophosphatase</fullName>
    </recommendedName>
</protein>
<dbReference type="Proteomes" id="UP000188551">
    <property type="component" value="Unassembled WGS sequence"/>
</dbReference>
<gene>
    <name evidence="1" type="ORF">B0293_25795</name>
</gene>
<dbReference type="Gene3D" id="3.30.540.10">
    <property type="entry name" value="Fructose-1,6-Bisphosphatase, subunit A, domain 1"/>
    <property type="match status" value="1"/>
</dbReference>
<keyword evidence="2" id="KW-1185">Reference proteome</keyword>
<dbReference type="Gene3D" id="3.40.190.80">
    <property type="match status" value="1"/>
</dbReference>
<accession>A0ABX3JCB1</accession>
<dbReference type="Pfam" id="PF00459">
    <property type="entry name" value="Inositol_P"/>
    <property type="match status" value="1"/>
</dbReference>
<evidence type="ECO:0008006" key="3">
    <source>
        <dbReference type="Google" id="ProtNLM"/>
    </source>
</evidence>
<reference evidence="1 2" key="1">
    <citation type="submission" date="2017-02" db="EMBL/GenBank/DDBJ databases">
        <title>Amycolatopsis azurea DSM 43854 draft genome.</title>
        <authorList>
            <person name="Mayilraj S."/>
        </authorList>
    </citation>
    <scope>NUCLEOTIDE SEQUENCE [LARGE SCALE GENOMIC DNA]</scope>
    <source>
        <strain evidence="1 2">DSM 43854</strain>
    </source>
</reference>